<feature type="binding site" evidence="7">
    <location>
        <position position="67"/>
    </location>
    <ligand>
        <name>tRNA</name>
        <dbReference type="ChEBI" id="CHEBI:17843"/>
    </ligand>
</feature>
<dbReference type="GO" id="GO:0072344">
    <property type="term" value="P:rescue of stalled ribosome"/>
    <property type="evidence" value="ECO:0007669"/>
    <property type="project" value="UniProtKB-UniRule"/>
</dbReference>
<dbReference type="EC" id="3.1.1.29" evidence="1 7"/>
<dbReference type="RefSeq" id="WP_009885642.1">
    <property type="nucleotide sequence ID" value="NC_018497.1"/>
</dbReference>
<evidence type="ECO:0000256" key="5">
    <source>
        <dbReference type="ARBA" id="ARBA00038063"/>
    </source>
</evidence>
<comment type="subcellular location">
    <subcellularLocation>
        <location evidence="7">Cytoplasm</location>
    </subcellularLocation>
</comment>
<evidence type="ECO:0000256" key="3">
    <source>
        <dbReference type="ARBA" id="ARBA00022801"/>
    </source>
</evidence>
<dbReference type="CDD" id="cd00462">
    <property type="entry name" value="PTH"/>
    <property type="match status" value="1"/>
</dbReference>
<feature type="binding site" evidence="7">
    <location>
        <position position="113"/>
    </location>
    <ligand>
        <name>tRNA</name>
        <dbReference type="ChEBI" id="CHEBI:17843"/>
    </ligand>
</feature>
<evidence type="ECO:0000256" key="1">
    <source>
        <dbReference type="ARBA" id="ARBA00013260"/>
    </source>
</evidence>
<dbReference type="NCBIfam" id="TIGR00447">
    <property type="entry name" value="pth"/>
    <property type="match status" value="1"/>
</dbReference>
<evidence type="ECO:0000256" key="8">
    <source>
        <dbReference type="RuleBase" id="RU000673"/>
    </source>
</evidence>
<dbReference type="HAMAP" id="MF_00083">
    <property type="entry name" value="Pept_tRNA_hydro_bact"/>
    <property type="match status" value="1"/>
</dbReference>
<keyword evidence="7" id="KW-0963">Cytoplasm</keyword>
<dbReference type="PANTHER" id="PTHR17224">
    <property type="entry name" value="PEPTIDYL-TRNA HYDROLASE"/>
    <property type="match status" value="1"/>
</dbReference>
<dbReference type="GO" id="GO:0006515">
    <property type="term" value="P:protein quality control for misfolded or incompletely synthesized proteins"/>
    <property type="evidence" value="ECO:0007669"/>
    <property type="project" value="UniProtKB-UniRule"/>
</dbReference>
<dbReference type="InterPro" id="IPR001328">
    <property type="entry name" value="Pept_tRNA_hydro"/>
</dbReference>
<name>A0ABC7ZIL7_MYCGT</name>
<sequence length="189" mass="21833">MPTYKLIVGLGNLGKKYEKTRHNAGFMVLDRLASLFHLNFDKTNKLGDYLFIKEKAAILAKPATFMNNSGLFVKWLQDHFQIPLANIMIVHDEIAFDLGVIRLKMQGSANNHNGIKSVIRHLDTEQFNRLRFGIKSQNTSNILHEQVMSEFQNSELTKLEVAITKSVELLKRYIEGEELQRLMEYYHHG</sequence>
<keyword evidence="4 7" id="KW-0694">RNA-binding</keyword>
<dbReference type="KEGG" id="mgx:CM1_00495"/>
<dbReference type="Gene3D" id="3.40.50.1470">
    <property type="entry name" value="Peptidyl-tRNA hydrolase"/>
    <property type="match status" value="1"/>
</dbReference>
<feature type="binding site" evidence="7">
    <location>
        <position position="65"/>
    </location>
    <ligand>
        <name>tRNA</name>
        <dbReference type="ChEBI" id="CHEBI:17843"/>
    </ligand>
</feature>
<gene>
    <name evidence="7" type="primary">pth</name>
    <name evidence="10" type="ORF">CM1_00495</name>
</gene>
<dbReference type="GO" id="GO:0005737">
    <property type="term" value="C:cytoplasm"/>
    <property type="evidence" value="ECO:0007669"/>
    <property type="project" value="UniProtKB-SubCell"/>
</dbReference>
<evidence type="ECO:0000256" key="9">
    <source>
        <dbReference type="RuleBase" id="RU004320"/>
    </source>
</evidence>
<proteinExistence type="inferred from homology"/>
<reference evidence="10 11" key="1">
    <citation type="journal article" date="2012" name="J. Bacteriol.">
        <title>Draft Genome Sequences of Four Axenic Mycoplasma genitalium Strains Isolated from Denmark, Japan, and Australia.</title>
        <authorList>
            <person name="McGowin C.L."/>
            <person name="Ma L."/>
            <person name="Jensen J.S."/>
            <person name="Mancuso M.M."/>
            <person name="Hamasuna R."/>
            <person name="Adegboye D."/>
            <person name="Martin D.H."/>
        </authorList>
    </citation>
    <scope>NUCLEOTIDE SEQUENCE [LARGE SCALE GENOMIC DNA]</scope>
    <source>
        <strain evidence="10 11">M6320</strain>
    </source>
</reference>
<protein>
    <recommendedName>
        <fullName evidence="6 7">Peptidyl-tRNA hydrolase</fullName>
        <shortName evidence="7">Pth</shortName>
        <ecNumber evidence="1 7">3.1.1.29</ecNumber>
    </recommendedName>
</protein>
<dbReference type="AlphaFoldDB" id="A0ABC7ZIL7"/>
<dbReference type="SMR" id="A0ABC7ZIL7"/>
<evidence type="ECO:0000313" key="10">
    <source>
        <dbReference type="EMBL" id="AFQ03889.1"/>
    </source>
</evidence>
<dbReference type="PROSITE" id="PS01195">
    <property type="entry name" value="PEPT_TRNA_HYDROL_1"/>
    <property type="match status" value="1"/>
</dbReference>
<dbReference type="GO" id="GO:0004045">
    <property type="term" value="F:peptidyl-tRNA hydrolase activity"/>
    <property type="evidence" value="ECO:0007669"/>
    <property type="project" value="UniProtKB-UniRule"/>
</dbReference>
<accession>A0ABC7ZIL7</accession>
<dbReference type="GeneID" id="99646902"/>
<dbReference type="FunFam" id="3.40.50.1470:FF:000005">
    <property type="entry name" value="Peptidyl-tRNA hydrolase"/>
    <property type="match status" value="1"/>
</dbReference>
<dbReference type="GO" id="GO:0000049">
    <property type="term" value="F:tRNA binding"/>
    <property type="evidence" value="ECO:0007669"/>
    <property type="project" value="UniProtKB-UniRule"/>
</dbReference>
<dbReference type="Proteomes" id="UP000005254">
    <property type="component" value="Chromosome"/>
</dbReference>
<dbReference type="EMBL" id="CP003772">
    <property type="protein sequence ID" value="AFQ03889.1"/>
    <property type="molecule type" value="Genomic_DNA"/>
</dbReference>
<feature type="site" description="Stabilizes the basic form of H active site to accept a proton" evidence="7">
    <location>
        <position position="92"/>
    </location>
</feature>
<comment type="similarity">
    <text evidence="5 7 9">Belongs to the PTH family.</text>
</comment>
<comment type="subunit">
    <text evidence="7">Monomer.</text>
</comment>
<feature type="binding site" evidence="7">
    <location>
        <position position="17"/>
    </location>
    <ligand>
        <name>tRNA</name>
        <dbReference type="ChEBI" id="CHEBI:17843"/>
    </ligand>
</feature>
<evidence type="ECO:0000256" key="4">
    <source>
        <dbReference type="ARBA" id="ARBA00022884"/>
    </source>
</evidence>
<feature type="active site" description="Proton acceptor" evidence="7">
    <location>
        <position position="22"/>
    </location>
</feature>
<evidence type="ECO:0000256" key="2">
    <source>
        <dbReference type="ARBA" id="ARBA00022555"/>
    </source>
</evidence>
<comment type="function">
    <text evidence="7">Catalyzes the release of premature peptidyl moieties from peptidyl-tRNA molecules trapped in stalled 50S ribosomal subunits, and thus maintains levels of free tRNAs and 50S ribosomes.</text>
</comment>
<evidence type="ECO:0000256" key="6">
    <source>
        <dbReference type="ARBA" id="ARBA00050038"/>
    </source>
</evidence>
<comment type="function">
    <text evidence="7">Hydrolyzes ribosome-free peptidyl-tRNAs (with 1 or more amino acids incorporated), which drop off the ribosome during protein synthesis, or as a result of ribosome stalling.</text>
</comment>
<dbReference type="PROSITE" id="PS01196">
    <property type="entry name" value="PEPT_TRNA_HYDROL_2"/>
    <property type="match status" value="1"/>
</dbReference>
<evidence type="ECO:0000313" key="11">
    <source>
        <dbReference type="Proteomes" id="UP000005254"/>
    </source>
</evidence>
<evidence type="ECO:0000256" key="7">
    <source>
        <dbReference type="HAMAP-Rule" id="MF_00083"/>
    </source>
</evidence>
<dbReference type="SUPFAM" id="SSF53178">
    <property type="entry name" value="Peptidyl-tRNA hydrolase-like"/>
    <property type="match status" value="1"/>
</dbReference>
<dbReference type="PANTHER" id="PTHR17224:SF1">
    <property type="entry name" value="PEPTIDYL-TRNA HYDROLASE"/>
    <property type="match status" value="1"/>
</dbReference>
<keyword evidence="3 7" id="KW-0378">Hydrolase</keyword>
<dbReference type="InterPro" id="IPR018171">
    <property type="entry name" value="Pept_tRNA_hydro_CS"/>
</dbReference>
<keyword evidence="2 7" id="KW-0820">tRNA-binding</keyword>
<organism evidence="10 11">
    <name type="scientific">Mycoplasmoides genitalium M6320</name>
    <dbReference type="NCBI Taxonomy" id="662945"/>
    <lineage>
        <taxon>Bacteria</taxon>
        <taxon>Bacillati</taxon>
        <taxon>Mycoplasmatota</taxon>
        <taxon>Mycoplasmoidales</taxon>
        <taxon>Mycoplasmoidaceae</taxon>
        <taxon>Mycoplasmoides</taxon>
    </lineage>
</organism>
<comment type="catalytic activity">
    <reaction evidence="7 8">
        <text>an N-acyl-L-alpha-aminoacyl-tRNA + H2O = an N-acyl-L-amino acid + a tRNA + H(+)</text>
        <dbReference type="Rhea" id="RHEA:54448"/>
        <dbReference type="Rhea" id="RHEA-COMP:10123"/>
        <dbReference type="Rhea" id="RHEA-COMP:13883"/>
        <dbReference type="ChEBI" id="CHEBI:15377"/>
        <dbReference type="ChEBI" id="CHEBI:15378"/>
        <dbReference type="ChEBI" id="CHEBI:59874"/>
        <dbReference type="ChEBI" id="CHEBI:78442"/>
        <dbReference type="ChEBI" id="CHEBI:138191"/>
        <dbReference type="EC" id="3.1.1.29"/>
    </reaction>
</comment>
<feature type="site" description="Discriminates between blocked and unblocked aminoacyl-tRNA" evidence="7">
    <location>
        <position position="12"/>
    </location>
</feature>
<dbReference type="InterPro" id="IPR036416">
    <property type="entry name" value="Pept_tRNA_hydro_sf"/>
</dbReference>
<dbReference type="Pfam" id="PF01195">
    <property type="entry name" value="Pept_tRNA_hydro"/>
    <property type="match status" value="1"/>
</dbReference>